<comment type="caution">
    <text evidence="2">The sequence shown here is derived from an EMBL/GenBank/DDBJ whole genome shotgun (WGS) entry which is preliminary data.</text>
</comment>
<protein>
    <submittedName>
        <fullName evidence="2">Uncharacterized protein</fullName>
    </submittedName>
</protein>
<proteinExistence type="predicted"/>
<feature type="transmembrane region" description="Helical" evidence="1">
    <location>
        <begin position="7"/>
        <end position="25"/>
    </location>
</feature>
<keyword evidence="1" id="KW-0812">Transmembrane</keyword>
<evidence type="ECO:0000256" key="1">
    <source>
        <dbReference type="SAM" id="Phobius"/>
    </source>
</evidence>
<evidence type="ECO:0000313" key="3">
    <source>
        <dbReference type="Proteomes" id="UP000183120"/>
    </source>
</evidence>
<name>A0A1J4TRG3_9BACT</name>
<sequence length="169" mass="19877">MYRIFKILLIILILITLTEIVYYFYVSYYSKKNNFAPETVNSNPKPSNINSPTMFQKNLSDEKFEDIIKYYYELVNKNSDGNIYLVIEQKASIGNIIIRDRDNYLVINNNKGEIIGEYFLDNNISIYSIKNNTKIPISPRDLKLNDKLTIKIRKNLITKQESVEFEINP</sequence>
<keyword evidence="1" id="KW-1133">Transmembrane helix</keyword>
<dbReference type="AlphaFoldDB" id="A0A1J4TRG3"/>
<organism evidence="2 3">
    <name type="scientific">Candidatus Gottesmanbacteria bacterium CG1_02_37_22</name>
    <dbReference type="NCBI Taxonomy" id="1805209"/>
    <lineage>
        <taxon>Bacteria</taxon>
        <taxon>Candidatus Gottesmaniibacteriota</taxon>
    </lineage>
</organism>
<evidence type="ECO:0000313" key="2">
    <source>
        <dbReference type="EMBL" id="OIO13054.1"/>
    </source>
</evidence>
<accession>A0A1J4TRG3</accession>
<dbReference type="Proteomes" id="UP000183120">
    <property type="component" value="Unassembled WGS sequence"/>
</dbReference>
<gene>
    <name evidence="2" type="ORF">AUJ73_04485</name>
</gene>
<keyword evidence="1" id="KW-0472">Membrane</keyword>
<dbReference type="EMBL" id="MNUY01000070">
    <property type="protein sequence ID" value="OIO13054.1"/>
    <property type="molecule type" value="Genomic_DNA"/>
</dbReference>
<reference evidence="2 3" key="1">
    <citation type="journal article" date="2016" name="Environ. Microbiol.">
        <title>Genomic resolution of a cold subsurface aquifer community provides metabolic insights for novel microbes adapted to high CO concentrations.</title>
        <authorList>
            <person name="Probst A.J."/>
            <person name="Castelle C.J."/>
            <person name="Singh A."/>
            <person name="Brown C.T."/>
            <person name="Anantharaman K."/>
            <person name="Sharon I."/>
            <person name="Hug L.A."/>
            <person name="Burstein D."/>
            <person name="Emerson J.B."/>
            <person name="Thomas B.C."/>
            <person name="Banfield J.F."/>
        </authorList>
    </citation>
    <scope>NUCLEOTIDE SEQUENCE [LARGE SCALE GENOMIC DNA]</scope>
    <source>
        <strain evidence="2">CG1_02_37_22</strain>
    </source>
</reference>